<dbReference type="eggNOG" id="COG3457">
    <property type="taxonomic scope" value="Bacteria"/>
</dbReference>
<dbReference type="KEGG" id="awo:Awo_c16780"/>
<dbReference type="Proteomes" id="UP000007177">
    <property type="component" value="Chromosome"/>
</dbReference>
<dbReference type="Gene3D" id="3.20.20.10">
    <property type="entry name" value="Alanine racemase"/>
    <property type="match status" value="1"/>
</dbReference>
<organism evidence="5 6">
    <name type="scientific">Acetobacterium woodii (strain ATCC 29683 / DSM 1030 / JCM 2381 / KCTC 1655 / WB1)</name>
    <dbReference type="NCBI Taxonomy" id="931626"/>
    <lineage>
        <taxon>Bacteria</taxon>
        <taxon>Bacillati</taxon>
        <taxon>Bacillota</taxon>
        <taxon>Clostridia</taxon>
        <taxon>Eubacteriales</taxon>
        <taxon>Eubacteriaceae</taxon>
        <taxon>Acetobacterium</taxon>
    </lineage>
</organism>
<evidence type="ECO:0000256" key="1">
    <source>
        <dbReference type="ARBA" id="ARBA00001933"/>
    </source>
</evidence>
<dbReference type="EMBL" id="CP002987">
    <property type="protein sequence ID" value="AFA48460.1"/>
    <property type="molecule type" value="Genomic_DNA"/>
</dbReference>
<protein>
    <recommendedName>
        <fullName evidence="4">Alanine racemase N-terminal domain-containing protein</fullName>
    </recommendedName>
</protein>
<proteinExistence type="predicted"/>
<evidence type="ECO:0000256" key="2">
    <source>
        <dbReference type="ARBA" id="ARBA00022898"/>
    </source>
</evidence>
<dbReference type="STRING" id="931626.Awo_c16780"/>
<feature type="domain" description="Alanine racemase N-terminal" evidence="4">
    <location>
        <begin position="7"/>
        <end position="132"/>
    </location>
</feature>
<sequence>MYPLLKINKKKILENTQAITQRANQLGVKITAITKCTGGNLEIAQAFLDGGATAIGDSRIKNLKNLAPLACEKWLIRVPMPSEVNHTVAYANLSLNSEIKTIRRLNEAAKAQGKSHGILYMLDLGDLREGLFIGDGNLATPEVETLISASFKKLDQDLQEILSMEQIELRGIATNATCVGATIPTPHTFGAFFKVEKMIKEKYKQSCEIISGGNSSAYYLIDNKTLPSEINNLRLGDVILFGRESAYYHSYDYLHQDAFILDVEILELQNKPTYPIGEIGRNAFGEIPNFTDKGIRQRAICGLGRQDTDTDHIFPLLSGLTIEGSSSDHLVIDVTDAAISYEVGDIISLRCDYAGALHAATSAYLETIVVVDN</sequence>
<dbReference type="Pfam" id="PF01168">
    <property type="entry name" value="Ala_racemase_N"/>
    <property type="match status" value="1"/>
</dbReference>
<evidence type="ECO:0000313" key="6">
    <source>
        <dbReference type="Proteomes" id="UP000007177"/>
    </source>
</evidence>
<dbReference type="PANTHER" id="PTHR30511:SF3">
    <property type="entry name" value="LYSINE RACEMASE"/>
    <property type="match status" value="1"/>
</dbReference>
<name>H6LHC2_ACEWD</name>
<keyword evidence="6" id="KW-1185">Reference proteome</keyword>
<dbReference type="HOGENOM" id="CLU_067103_0_0_9"/>
<dbReference type="InterPro" id="IPR001608">
    <property type="entry name" value="Ala_racemase_N"/>
</dbReference>
<dbReference type="CDD" id="cd06815">
    <property type="entry name" value="PLPDE_III_AR_like_1"/>
    <property type="match status" value="1"/>
</dbReference>
<evidence type="ECO:0000259" key="4">
    <source>
        <dbReference type="Pfam" id="PF01168"/>
    </source>
</evidence>
<dbReference type="RefSeq" id="WP_014356063.1">
    <property type="nucleotide sequence ID" value="NC_016894.1"/>
</dbReference>
<accession>H6LHC2</accession>
<dbReference type="InterPro" id="IPR000821">
    <property type="entry name" value="Ala_racemase"/>
</dbReference>
<dbReference type="GO" id="GO:0008784">
    <property type="term" value="F:alanine racemase activity"/>
    <property type="evidence" value="ECO:0007669"/>
    <property type="project" value="TreeGrafter"/>
</dbReference>
<evidence type="ECO:0000313" key="5">
    <source>
        <dbReference type="EMBL" id="AFA48460.1"/>
    </source>
</evidence>
<dbReference type="InterPro" id="IPR029066">
    <property type="entry name" value="PLP-binding_barrel"/>
</dbReference>
<keyword evidence="2" id="KW-0663">Pyridoxal phosphate</keyword>
<comment type="cofactor">
    <cofactor evidence="1">
        <name>pyridoxal 5'-phosphate</name>
        <dbReference type="ChEBI" id="CHEBI:597326"/>
    </cofactor>
</comment>
<reference evidence="6" key="1">
    <citation type="submission" date="2011-07" db="EMBL/GenBank/DDBJ databases">
        <title>Complete genome sequence of Acetobacterium woodii.</title>
        <authorList>
            <person name="Poehlein A."/>
            <person name="Schmidt S."/>
            <person name="Kaster A.-K."/>
            <person name="Goenrich M."/>
            <person name="Vollmers J."/>
            <person name="Thuermer A."/>
            <person name="Gottschalk G."/>
            <person name="Thauer R.K."/>
            <person name="Daniel R."/>
            <person name="Mueller V."/>
        </authorList>
    </citation>
    <scope>NUCLEOTIDE SEQUENCE [LARGE SCALE GENOMIC DNA]</scope>
    <source>
        <strain evidence="6">ATCC 29683 / DSM 1030 / JCM 2381 / KCTC 1655 / WB1</strain>
    </source>
</reference>
<gene>
    <name evidence="5" type="ordered locus">Awo_c16780</name>
</gene>
<evidence type="ECO:0000256" key="3">
    <source>
        <dbReference type="ARBA" id="ARBA00023235"/>
    </source>
</evidence>
<dbReference type="GO" id="GO:0030170">
    <property type="term" value="F:pyridoxal phosphate binding"/>
    <property type="evidence" value="ECO:0007669"/>
    <property type="project" value="TreeGrafter"/>
</dbReference>
<keyword evidence="3" id="KW-0413">Isomerase</keyword>
<dbReference type="AlphaFoldDB" id="H6LHC2"/>
<dbReference type="PANTHER" id="PTHR30511">
    <property type="entry name" value="ALANINE RACEMASE"/>
    <property type="match status" value="1"/>
</dbReference>
<dbReference type="OrthoDB" id="504078at2"/>
<dbReference type="SUPFAM" id="SSF51419">
    <property type="entry name" value="PLP-binding barrel"/>
    <property type="match status" value="1"/>
</dbReference>
<reference evidence="5 6" key="2">
    <citation type="journal article" date="2012" name="PLoS ONE">
        <title>An ancient pathway combining carbon dioxide fixation with the generation and utilization of a sodium ion gradient for ATP synthesis.</title>
        <authorList>
            <person name="Poehlein A."/>
            <person name="Schmidt S."/>
            <person name="Kaster A.K."/>
            <person name="Goenrich M."/>
            <person name="Vollmers J."/>
            <person name="Thurmer A."/>
            <person name="Bertsch J."/>
            <person name="Schuchmann K."/>
            <person name="Voigt B."/>
            <person name="Hecker M."/>
            <person name="Daniel R."/>
            <person name="Thauer R.K."/>
            <person name="Gottschalk G."/>
            <person name="Muller V."/>
        </authorList>
    </citation>
    <scope>NUCLEOTIDE SEQUENCE [LARGE SCALE GENOMIC DNA]</scope>
    <source>
        <strain evidence="6">ATCC 29683 / DSM 1030 / JCM 2381 / KCTC 1655 / WB1</strain>
    </source>
</reference>
<dbReference type="GO" id="GO:0005829">
    <property type="term" value="C:cytosol"/>
    <property type="evidence" value="ECO:0007669"/>
    <property type="project" value="TreeGrafter"/>
</dbReference>